<dbReference type="STRING" id="857967.G0QPI8"/>
<evidence type="ECO:0000256" key="8">
    <source>
        <dbReference type="ARBA" id="ARBA00022726"/>
    </source>
</evidence>
<dbReference type="EC" id="3.5.4.4" evidence="5"/>
<dbReference type="GO" id="GO:0046872">
    <property type="term" value="F:metal ion binding"/>
    <property type="evidence" value="ECO:0007669"/>
    <property type="project" value="UniProtKB-KW"/>
</dbReference>
<comment type="subcellular location">
    <subcellularLocation>
        <location evidence="2">Secreted</location>
    </subcellularLocation>
</comment>
<gene>
    <name evidence="13" type="ORF">IMG5_068440</name>
</gene>
<protein>
    <recommendedName>
        <fullName evidence="5">adenosine deaminase</fullName>
        <ecNumber evidence="5">3.5.4.4</ecNumber>
    </recommendedName>
</protein>
<evidence type="ECO:0000256" key="2">
    <source>
        <dbReference type="ARBA" id="ARBA00004613"/>
    </source>
</evidence>
<evidence type="ECO:0000256" key="6">
    <source>
        <dbReference type="ARBA" id="ARBA00022525"/>
    </source>
</evidence>
<evidence type="ECO:0000256" key="1">
    <source>
        <dbReference type="ARBA" id="ARBA00001947"/>
    </source>
</evidence>
<dbReference type="GO" id="GO:0005576">
    <property type="term" value="C:extracellular region"/>
    <property type="evidence" value="ECO:0007669"/>
    <property type="project" value="UniProtKB-SubCell"/>
</dbReference>
<evidence type="ECO:0000256" key="5">
    <source>
        <dbReference type="ARBA" id="ARBA00012784"/>
    </source>
</evidence>
<dbReference type="AlphaFoldDB" id="G0QPI8"/>
<keyword evidence="8" id="KW-0660">Purine salvage</keyword>
<dbReference type="RefSeq" id="XP_004036853.1">
    <property type="nucleotide sequence ID" value="XM_004036805.1"/>
</dbReference>
<dbReference type="InterPro" id="IPR032466">
    <property type="entry name" value="Metal_Hydrolase"/>
</dbReference>
<evidence type="ECO:0000256" key="10">
    <source>
        <dbReference type="ARBA" id="ARBA00022801"/>
    </source>
</evidence>
<comment type="catalytic activity">
    <reaction evidence="11">
        <text>adenosine + H2O + H(+) = inosine + NH4(+)</text>
        <dbReference type="Rhea" id="RHEA:24408"/>
        <dbReference type="ChEBI" id="CHEBI:15377"/>
        <dbReference type="ChEBI" id="CHEBI:15378"/>
        <dbReference type="ChEBI" id="CHEBI:16335"/>
        <dbReference type="ChEBI" id="CHEBI:17596"/>
        <dbReference type="ChEBI" id="CHEBI:28938"/>
        <dbReference type="EC" id="3.5.4.4"/>
    </reaction>
</comment>
<comment type="cofactor">
    <cofactor evidence="1">
        <name>Zn(2+)</name>
        <dbReference type="ChEBI" id="CHEBI:29105"/>
    </cofactor>
</comment>
<accession>G0QPI8</accession>
<sequence>MEKYLKQRSKCLQQLQSNKYKGLKFTELELQANELFKKLIFKERDLHDDLFYKVHTLKHIEYITQKSELYQAILKLPKGAVLHIHIDCCNDIEWFMKEIAFLDTSYYNEETQCFKYIKVGEEIEKGYKSLKQERDKSQNKQEYEEKIKSILIVQEADRISKHNIWKLFEGKIIGINQIIYYEENFKRYLKQYLTNFAQQGVFHIEARSLLGSIFNENHQPLNIDQEVKLIQDVITQVQKEFPLFTFKIIIQGLKMWDTSQIEKYMESAINAKKQYPDLFCGFDMVQEEDAYKNMVEMAPALLKFPQMCKKAKVQLPFVFHGGESLEHHKNSNILDAVMMGSKRIGHGLNLSQHSYLYNKIKDKKICIEICPVSNQILKYIDDIRCHPIKSFINYGIKVCINPDDPGFFGYNGVAMDFYFCAVGPVLDYKDLKLCAFNSVEYSLLNKKEKKNLWSDLERRFQEWSQWMINTYK</sequence>
<dbReference type="GO" id="GO:0006166">
    <property type="term" value="P:purine ribonucleoside salvage"/>
    <property type="evidence" value="ECO:0007669"/>
    <property type="project" value="UniProtKB-KW"/>
</dbReference>
<dbReference type="OrthoDB" id="409444at2759"/>
<evidence type="ECO:0000256" key="3">
    <source>
        <dbReference type="ARBA" id="ARBA00005058"/>
    </source>
</evidence>
<feature type="domain" description="Adenosine deaminase" evidence="12">
    <location>
        <begin position="160"/>
        <end position="456"/>
    </location>
</feature>
<evidence type="ECO:0000313" key="13">
    <source>
        <dbReference type="EMBL" id="EGR32867.1"/>
    </source>
</evidence>
<dbReference type="GO" id="GO:0046103">
    <property type="term" value="P:inosine biosynthetic process"/>
    <property type="evidence" value="ECO:0007669"/>
    <property type="project" value="TreeGrafter"/>
</dbReference>
<name>G0QPI8_ICHMU</name>
<evidence type="ECO:0000313" key="14">
    <source>
        <dbReference type="Proteomes" id="UP000008983"/>
    </source>
</evidence>
<dbReference type="SUPFAM" id="SSF51556">
    <property type="entry name" value="Metallo-dependent hydrolases"/>
    <property type="match status" value="1"/>
</dbReference>
<dbReference type="FunFam" id="3.20.20.140:FF:000017">
    <property type="entry name" value="Adenosine deaminase 2"/>
    <property type="match status" value="1"/>
</dbReference>
<keyword evidence="6" id="KW-0964">Secreted</keyword>
<dbReference type="OMA" id="SMKQCIE"/>
<proteinExistence type="inferred from homology"/>
<dbReference type="PANTHER" id="PTHR11409:SF39">
    <property type="entry name" value="ADENOSINE DEAMINASE 2"/>
    <property type="match status" value="1"/>
</dbReference>
<dbReference type="InterPro" id="IPR001365">
    <property type="entry name" value="A_deaminase_dom"/>
</dbReference>
<keyword evidence="10" id="KW-0378">Hydrolase</keyword>
<evidence type="ECO:0000256" key="4">
    <source>
        <dbReference type="ARBA" id="ARBA00006083"/>
    </source>
</evidence>
<comment type="pathway">
    <text evidence="3">Purine metabolism; purine nucleoside salvage.</text>
</comment>
<evidence type="ECO:0000256" key="9">
    <source>
        <dbReference type="ARBA" id="ARBA00022729"/>
    </source>
</evidence>
<evidence type="ECO:0000256" key="7">
    <source>
        <dbReference type="ARBA" id="ARBA00022723"/>
    </source>
</evidence>
<dbReference type="UniPathway" id="UPA00606"/>
<dbReference type="GeneID" id="14909040"/>
<dbReference type="eggNOG" id="KOG1097">
    <property type="taxonomic scope" value="Eukaryota"/>
</dbReference>
<reference evidence="13 14" key="1">
    <citation type="submission" date="2011-07" db="EMBL/GenBank/DDBJ databases">
        <authorList>
            <person name="Coyne R."/>
            <person name="Brami D."/>
            <person name="Johnson J."/>
            <person name="Hostetler J."/>
            <person name="Hannick L."/>
            <person name="Clark T."/>
            <person name="Cassidy-Hanley D."/>
            <person name="Inman J."/>
        </authorList>
    </citation>
    <scope>NUCLEOTIDE SEQUENCE [LARGE SCALE GENOMIC DNA]</scope>
    <source>
        <strain evidence="13 14">G5</strain>
    </source>
</reference>
<dbReference type="GO" id="GO:0004000">
    <property type="term" value="F:adenosine deaminase activity"/>
    <property type="evidence" value="ECO:0007669"/>
    <property type="project" value="TreeGrafter"/>
</dbReference>
<dbReference type="Gene3D" id="3.20.20.140">
    <property type="entry name" value="Metal-dependent hydrolases"/>
    <property type="match status" value="1"/>
</dbReference>
<comment type="similarity">
    <text evidence="4">Belongs to the metallo-dependent hydrolases superfamily. Adenosine and AMP deaminases family. ADGF subfamily.</text>
</comment>
<dbReference type="Proteomes" id="UP000008983">
    <property type="component" value="Unassembled WGS sequence"/>
</dbReference>
<dbReference type="FunCoup" id="G0QPI8">
    <property type="interactions" value="43"/>
</dbReference>
<dbReference type="PANTHER" id="PTHR11409">
    <property type="entry name" value="ADENOSINE DEAMINASE"/>
    <property type="match status" value="1"/>
</dbReference>
<dbReference type="EMBL" id="GL983561">
    <property type="protein sequence ID" value="EGR32867.1"/>
    <property type="molecule type" value="Genomic_DNA"/>
</dbReference>
<dbReference type="InParanoid" id="G0QPI8"/>
<keyword evidence="7" id="KW-0479">Metal-binding</keyword>
<keyword evidence="14" id="KW-1185">Reference proteome</keyword>
<organism evidence="13 14">
    <name type="scientific">Ichthyophthirius multifiliis</name>
    <name type="common">White spot disease agent</name>
    <name type="synonym">Ich</name>
    <dbReference type="NCBI Taxonomy" id="5932"/>
    <lineage>
        <taxon>Eukaryota</taxon>
        <taxon>Sar</taxon>
        <taxon>Alveolata</taxon>
        <taxon>Ciliophora</taxon>
        <taxon>Intramacronucleata</taxon>
        <taxon>Oligohymenophorea</taxon>
        <taxon>Hymenostomatida</taxon>
        <taxon>Ophryoglenina</taxon>
        <taxon>Ichthyophthirius</taxon>
    </lineage>
</organism>
<keyword evidence="9" id="KW-0732">Signal</keyword>
<dbReference type="InterPro" id="IPR006330">
    <property type="entry name" value="Ado/ade_deaminase"/>
</dbReference>
<evidence type="ECO:0000256" key="11">
    <source>
        <dbReference type="ARBA" id="ARBA00047764"/>
    </source>
</evidence>
<evidence type="ECO:0000259" key="12">
    <source>
        <dbReference type="Pfam" id="PF00962"/>
    </source>
</evidence>
<dbReference type="Pfam" id="PF00962">
    <property type="entry name" value="A_deaminase"/>
    <property type="match status" value="1"/>
</dbReference>
<dbReference type="GO" id="GO:0006154">
    <property type="term" value="P:adenosine catabolic process"/>
    <property type="evidence" value="ECO:0007669"/>
    <property type="project" value="TreeGrafter"/>
</dbReference>